<dbReference type="GO" id="GO:0003676">
    <property type="term" value="F:nucleic acid binding"/>
    <property type="evidence" value="ECO:0007669"/>
    <property type="project" value="InterPro"/>
</dbReference>
<dbReference type="EMBL" id="WAAE01012051">
    <property type="protein sequence ID" value="NXX29993.1"/>
    <property type="molecule type" value="Genomic_DNA"/>
</dbReference>
<dbReference type="InterPro" id="IPR036875">
    <property type="entry name" value="Znf_CCHC_sf"/>
</dbReference>
<dbReference type="OrthoDB" id="9212633at2759"/>
<comment type="caution">
    <text evidence="4">The sequence shown here is derived from an EMBL/GenBank/DDBJ whole genome shotgun (WGS) entry which is preliminary data.</text>
</comment>
<reference evidence="4" key="1">
    <citation type="submission" date="2020-02" db="EMBL/GenBank/DDBJ databases">
        <title>Bird 10,000 Genomes (B10K) Project - Family phase.</title>
        <authorList>
            <person name="Zhang G."/>
        </authorList>
    </citation>
    <scope>NUCLEOTIDE SEQUENCE</scope>
    <source>
        <strain evidence="4">B10K-DU-002-40</strain>
        <tissue evidence="4">Muscle</tissue>
    </source>
</reference>
<dbReference type="InterPro" id="IPR050195">
    <property type="entry name" value="Primate_lentivir_Gag_pol-like"/>
</dbReference>
<evidence type="ECO:0000313" key="5">
    <source>
        <dbReference type="Proteomes" id="UP000653383"/>
    </source>
</evidence>
<feature type="domain" description="CCHC-type" evidence="3">
    <location>
        <begin position="56"/>
        <end position="69"/>
    </location>
</feature>
<keyword evidence="2" id="KW-0479">Metal-binding</keyword>
<accession>A0A852HG38</accession>
<dbReference type="InterPro" id="IPR001878">
    <property type="entry name" value="Znf_CCHC"/>
</dbReference>
<keyword evidence="5" id="KW-1185">Reference proteome</keyword>
<evidence type="ECO:0000259" key="3">
    <source>
        <dbReference type="PROSITE" id="PS50158"/>
    </source>
</evidence>
<dbReference type="SUPFAM" id="SSF47353">
    <property type="entry name" value="Retrovirus capsid dimerization domain-like"/>
    <property type="match status" value="1"/>
</dbReference>
<dbReference type="Pfam" id="PF00098">
    <property type="entry name" value="zf-CCHC"/>
    <property type="match status" value="1"/>
</dbReference>
<feature type="non-terminal residue" evidence="4">
    <location>
        <position position="1"/>
    </location>
</feature>
<keyword evidence="2" id="KW-0862">Zinc</keyword>
<keyword evidence="2" id="KW-0863">Zinc-finger</keyword>
<dbReference type="Gene3D" id="1.10.1200.30">
    <property type="match status" value="1"/>
</dbReference>
<gene>
    <name evidence="4" type="primary">Ervk6_1</name>
    <name evidence="4" type="ORF">NICCHL_R15505</name>
</gene>
<organism evidence="4 5">
    <name type="scientific">Nicator chloris</name>
    <dbReference type="NCBI Taxonomy" id="237433"/>
    <lineage>
        <taxon>Eukaryota</taxon>
        <taxon>Metazoa</taxon>
        <taxon>Chordata</taxon>
        <taxon>Craniata</taxon>
        <taxon>Vertebrata</taxon>
        <taxon>Euteleostomi</taxon>
        <taxon>Archelosauria</taxon>
        <taxon>Archosauria</taxon>
        <taxon>Dinosauria</taxon>
        <taxon>Saurischia</taxon>
        <taxon>Theropoda</taxon>
        <taxon>Coelurosauria</taxon>
        <taxon>Aves</taxon>
        <taxon>Neognathae</taxon>
        <taxon>Neoaves</taxon>
        <taxon>Telluraves</taxon>
        <taxon>Australaves</taxon>
        <taxon>Passeriformes</taxon>
        <taxon>Sylvioidea</taxon>
        <taxon>Pycnonotidae</taxon>
        <taxon>Nicator</taxon>
    </lineage>
</organism>
<dbReference type="Proteomes" id="UP000653383">
    <property type="component" value="Unassembled WGS sequence"/>
</dbReference>
<dbReference type="SUPFAM" id="SSF57756">
    <property type="entry name" value="Retrovirus zinc finger-like domains"/>
    <property type="match status" value="1"/>
</dbReference>
<evidence type="ECO:0000256" key="1">
    <source>
        <dbReference type="ARBA" id="ARBA00022707"/>
    </source>
</evidence>
<dbReference type="AlphaFoldDB" id="A0A852HG38"/>
<dbReference type="Gene3D" id="4.10.60.10">
    <property type="entry name" value="Zinc finger, CCHC-type"/>
    <property type="match status" value="1"/>
</dbReference>
<dbReference type="GO" id="GO:0008270">
    <property type="term" value="F:zinc ion binding"/>
    <property type="evidence" value="ECO:0007669"/>
    <property type="project" value="UniProtKB-KW"/>
</dbReference>
<name>A0A852HG38_9PASS</name>
<evidence type="ECO:0000256" key="2">
    <source>
        <dbReference type="PROSITE-ProRule" id="PRU00047"/>
    </source>
</evidence>
<keyword evidence="1" id="KW-0449">Lipoprotein</keyword>
<feature type="non-terminal residue" evidence="4">
    <location>
        <position position="73"/>
    </location>
</feature>
<dbReference type="PANTHER" id="PTHR40389">
    <property type="entry name" value="ENDOGENOUS RETROVIRUS GROUP K MEMBER 24 GAG POLYPROTEIN-RELATED"/>
    <property type="match status" value="1"/>
</dbReference>
<protein>
    <submittedName>
        <fullName evidence="4">GAK6 protein</fullName>
    </submittedName>
</protein>
<dbReference type="PANTHER" id="PTHR40389:SF2">
    <property type="entry name" value="ENDOGENOUS RETROVIRUS GROUP K MEMBER 24 GAG POLYPROTEIN-RELATED"/>
    <property type="match status" value="1"/>
</dbReference>
<dbReference type="InterPro" id="IPR008916">
    <property type="entry name" value="Retrov_capsid_C"/>
</dbReference>
<evidence type="ECO:0000313" key="4">
    <source>
        <dbReference type="EMBL" id="NXX29993.1"/>
    </source>
</evidence>
<dbReference type="PROSITE" id="PS50158">
    <property type="entry name" value="ZF_CCHC"/>
    <property type="match status" value="1"/>
</dbReference>
<keyword evidence="1" id="KW-0519">Myristate</keyword>
<sequence length="73" mass="7972">ANTDCKTLLKSLPSQEPTLIEMIEACNHIGKIKHQYEAMAAAFGAIEGSSEISRVCFSCSQPGHLKKDCFSQK</sequence>
<proteinExistence type="predicted"/>